<evidence type="ECO:0000313" key="8">
    <source>
        <dbReference type="EMBL" id="CUA81598.1"/>
    </source>
</evidence>
<dbReference type="STRING" id="375574.GCA_001418035_00239"/>
<evidence type="ECO:0000313" key="9">
    <source>
        <dbReference type="Proteomes" id="UP000243535"/>
    </source>
</evidence>
<evidence type="ECO:0000256" key="6">
    <source>
        <dbReference type="SAM" id="Phobius"/>
    </source>
</evidence>
<evidence type="ECO:0000256" key="2">
    <source>
        <dbReference type="ARBA" id="ARBA00022475"/>
    </source>
</evidence>
<gene>
    <name evidence="8" type="ORF">Ga0061063_0440</name>
</gene>
<protein>
    <submittedName>
        <fullName evidence="8">Permease of the drug/metabolite transporter (DMT) superfamily</fullName>
    </submittedName>
</protein>
<reference evidence="9" key="1">
    <citation type="submission" date="2015-08" db="EMBL/GenBank/DDBJ databases">
        <authorList>
            <person name="Varghese N."/>
        </authorList>
    </citation>
    <scope>NUCLEOTIDE SEQUENCE [LARGE SCALE GENOMIC DNA]</scope>
    <source>
        <strain evidence="9">DSM 17901</strain>
    </source>
</reference>
<dbReference type="RefSeq" id="WP_054284549.1">
    <property type="nucleotide sequence ID" value="NZ_CYHA01000001.1"/>
</dbReference>
<feature type="transmembrane region" description="Helical" evidence="6">
    <location>
        <begin position="62"/>
        <end position="80"/>
    </location>
</feature>
<keyword evidence="9" id="KW-1185">Reference proteome</keyword>
<feature type="transmembrane region" description="Helical" evidence="6">
    <location>
        <begin position="148"/>
        <end position="166"/>
    </location>
</feature>
<keyword evidence="5 6" id="KW-0472">Membrane</keyword>
<dbReference type="InterPro" id="IPR037185">
    <property type="entry name" value="EmrE-like"/>
</dbReference>
<dbReference type="Proteomes" id="UP000243535">
    <property type="component" value="Unassembled WGS sequence"/>
</dbReference>
<dbReference type="Gene3D" id="1.10.3730.20">
    <property type="match status" value="1"/>
</dbReference>
<dbReference type="PANTHER" id="PTHR42920">
    <property type="entry name" value="OS03G0707200 PROTEIN-RELATED"/>
    <property type="match status" value="1"/>
</dbReference>
<feature type="domain" description="EamA" evidence="7">
    <location>
        <begin position="149"/>
        <end position="282"/>
    </location>
</feature>
<dbReference type="GO" id="GO:0005886">
    <property type="term" value="C:plasma membrane"/>
    <property type="evidence" value="ECO:0007669"/>
    <property type="project" value="UniProtKB-SubCell"/>
</dbReference>
<feature type="transmembrane region" description="Helical" evidence="6">
    <location>
        <begin position="267"/>
        <end position="283"/>
    </location>
</feature>
<feature type="transmembrane region" description="Helical" evidence="6">
    <location>
        <begin position="207"/>
        <end position="227"/>
    </location>
</feature>
<dbReference type="AlphaFoldDB" id="A0A0K6GSU3"/>
<feature type="transmembrane region" description="Helical" evidence="6">
    <location>
        <begin position="30"/>
        <end position="50"/>
    </location>
</feature>
<dbReference type="InterPro" id="IPR000620">
    <property type="entry name" value="EamA_dom"/>
</dbReference>
<evidence type="ECO:0000256" key="5">
    <source>
        <dbReference type="ARBA" id="ARBA00023136"/>
    </source>
</evidence>
<keyword evidence="3 6" id="KW-0812">Transmembrane</keyword>
<dbReference type="OrthoDB" id="5584577at2"/>
<organism evidence="8 9">
    <name type="scientific">Gulbenkiania indica</name>
    <dbReference type="NCBI Taxonomy" id="375574"/>
    <lineage>
        <taxon>Bacteria</taxon>
        <taxon>Pseudomonadati</taxon>
        <taxon>Pseudomonadota</taxon>
        <taxon>Betaproteobacteria</taxon>
        <taxon>Neisseriales</taxon>
        <taxon>Chromobacteriaceae</taxon>
        <taxon>Gulbenkiania</taxon>
    </lineage>
</organism>
<keyword evidence="2" id="KW-1003">Cell membrane</keyword>
<feature type="transmembrane region" description="Helical" evidence="6">
    <location>
        <begin position="239"/>
        <end position="261"/>
    </location>
</feature>
<evidence type="ECO:0000256" key="4">
    <source>
        <dbReference type="ARBA" id="ARBA00022989"/>
    </source>
</evidence>
<accession>A0A0K6GSU3</accession>
<comment type="subcellular location">
    <subcellularLocation>
        <location evidence="1">Cell membrane</location>
        <topology evidence="1">Multi-pass membrane protein</topology>
    </subcellularLocation>
</comment>
<name>A0A0K6GSU3_9NEIS</name>
<feature type="transmembrane region" description="Helical" evidence="6">
    <location>
        <begin position="92"/>
        <end position="112"/>
    </location>
</feature>
<feature type="transmembrane region" description="Helical" evidence="6">
    <location>
        <begin position="119"/>
        <end position="136"/>
    </location>
</feature>
<dbReference type="Pfam" id="PF00892">
    <property type="entry name" value="EamA"/>
    <property type="match status" value="2"/>
</dbReference>
<feature type="transmembrane region" description="Helical" evidence="6">
    <location>
        <begin position="178"/>
        <end position="201"/>
    </location>
</feature>
<proteinExistence type="predicted"/>
<dbReference type="PANTHER" id="PTHR42920:SF11">
    <property type="entry name" value="INNER MEMBRANE PROTEIN YTFF"/>
    <property type="match status" value="1"/>
</dbReference>
<evidence type="ECO:0000259" key="7">
    <source>
        <dbReference type="Pfam" id="PF00892"/>
    </source>
</evidence>
<dbReference type="EMBL" id="CYHA01000001">
    <property type="protein sequence ID" value="CUA81598.1"/>
    <property type="molecule type" value="Genomic_DNA"/>
</dbReference>
<dbReference type="SUPFAM" id="SSF103481">
    <property type="entry name" value="Multidrug resistance efflux transporter EmrE"/>
    <property type="match status" value="2"/>
</dbReference>
<evidence type="ECO:0000256" key="1">
    <source>
        <dbReference type="ARBA" id="ARBA00004651"/>
    </source>
</evidence>
<evidence type="ECO:0000256" key="3">
    <source>
        <dbReference type="ARBA" id="ARBA00022692"/>
    </source>
</evidence>
<feature type="domain" description="EamA" evidence="7">
    <location>
        <begin position="4"/>
        <end position="135"/>
    </location>
</feature>
<keyword evidence="4 6" id="KW-1133">Transmembrane helix</keyword>
<sequence length="301" mass="32912">MLPYLALTTAMLLWASSFIALKYVFAVFDPIVVLFARMVIASLCIALLVLRPGEKWRYEKGDWKWLLAMGIAEPCLYFMLEARALLYTSASQAGVITATLPLLAALVAWAYLKEKPTRMTWLGMAVSFSGVVMLTMAGETSDSAPNPLLGNFLEFLAMVCASGYMMTIKRLSPRYSPLVLTGVQTLMGMLWFGGALLTPWVTLPTEFPFWPVMWVVYLGAVITLGAYGLNTWAISRVRVAIAAAFVNLIPVFTVLLAWFILGETLTWVQGLACLLVFGGVMLSQRQSAGAPVPVASQQTAA</sequence>
<dbReference type="InterPro" id="IPR051258">
    <property type="entry name" value="Diverse_Substrate_Transporter"/>
</dbReference>